<dbReference type="GO" id="GO:0005506">
    <property type="term" value="F:iron ion binding"/>
    <property type="evidence" value="ECO:0007669"/>
    <property type="project" value="InterPro"/>
</dbReference>
<evidence type="ECO:0000256" key="1">
    <source>
        <dbReference type="ARBA" id="ARBA00022505"/>
    </source>
</evidence>
<sequence length="95" mass="10506">YEEQLIDPKTGRLLNANLLDYKIPTAMDVPDLKCIFVETDDPSGPYGNKALGEPPLMPPTPAIRNAILDATGCAFYQIPMTQQRLVAKFKEEGLI</sequence>
<reference evidence="2" key="1">
    <citation type="submission" date="2020-08" db="EMBL/GenBank/DDBJ databases">
        <authorList>
            <person name="Cejkova D."/>
            <person name="Kubasova T."/>
            <person name="Jahodarova E."/>
            <person name="Rychlik I."/>
        </authorList>
    </citation>
    <scope>NUCLEOTIDE SEQUENCE</scope>
    <source>
        <strain evidence="2">An836</strain>
    </source>
</reference>
<dbReference type="InterPro" id="IPR037165">
    <property type="entry name" value="AldOxase/xan_DH_Mopterin-bd_sf"/>
</dbReference>
<evidence type="ECO:0000313" key="3">
    <source>
        <dbReference type="Proteomes" id="UP000718821"/>
    </source>
</evidence>
<dbReference type="AlphaFoldDB" id="A0A938WYL5"/>
<dbReference type="Gene3D" id="3.30.365.10">
    <property type="entry name" value="Aldehyde oxidase/xanthine dehydrogenase, molybdopterin binding domain"/>
    <property type="match status" value="1"/>
</dbReference>
<name>A0A938WYL5_9BIFI</name>
<reference evidence="2" key="2">
    <citation type="journal article" date="2021" name="Sci. Rep.">
        <title>The distribution of antibiotic resistance genes in chicken gut microbiota commensals.</title>
        <authorList>
            <person name="Juricova H."/>
            <person name="Matiasovicova J."/>
            <person name="Kubasova T."/>
            <person name="Cejkova D."/>
            <person name="Rychlik I."/>
        </authorList>
    </citation>
    <scope>NUCLEOTIDE SEQUENCE</scope>
    <source>
        <strain evidence="2">An836</strain>
    </source>
</reference>
<dbReference type="PANTHER" id="PTHR11908:SF132">
    <property type="entry name" value="ALDEHYDE OXIDASE 1-RELATED"/>
    <property type="match status" value="1"/>
</dbReference>
<organism evidence="2 3">
    <name type="scientific">Bifidobacterium pullorum subsp. saeculare</name>
    <dbReference type="NCBI Taxonomy" id="78257"/>
    <lineage>
        <taxon>Bacteria</taxon>
        <taxon>Bacillati</taxon>
        <taxon>Actinomycetota</taxon>
        <taxon>Actinomycetes</taxon>
        <taxon>Bifidobacteriales</taxon>
        <taxon>Bifidobacteriaceae</taxon>
        <taxon>Bifidobacterium</taxon>
    </lineage>
</organism>
<dbReference type="Proteomes" id="UP000718821">
    <property type="component" value="Unassembled WGS sequence"/>
</dbReference>
<keyword evidence="1" id="KW-0500">Molybdenum</keyword>
<dbReference type="SUPFAM" id="SSF56003">
    <property type="entry name" value="Molybdenum cofactor-binding domain"/>
    <property type="match status" value="1"/>
</dbReference>
<dbReference type="GO" id="GO:0016491">
    <property type="term" value="F:oxidoreductase activity"/>
    <property type="evidence" value="ECO:0007669"/>
    <property type="project" value="InterPro"/>
</dbReference>
<feature type="non-terminal residue" evidence="2">
    <location>
        <position position="1"/>
    </location>
</feature>
<accession>A0A938WYL5</accession>
<dbReference type="InterPro" id="IPR016208">
    <property type="entry name" value="Ald_Oxase/xanthine_DH-like"/>
</dbReference>
<keyword evidence="3" id="KW-1185">Reference proteome</keyword>
<evidence type="ECO:0000313" key="2">
    <source>
        <dbReference type="EMBL" id="MBM6700644.1"/>
    </source>
</evidence>
<dbReference type="EMBL" id="JACLYU010000224">
    <property type="protein sequence ID" value="MBM6700644.1"/>
    <property type="molecule type" value="Genomic_DNA"/>
</dbReference>
<dbReference type="PANTHER" id="PTHR11908">
    <property type="entry name" value="XANTHINE DEHYDROGENASE"/>
    <property type="match status" value="1"/>
</dbReference>
<protein>
    <submittedName>
        <fullName evidence="2">Molybdopterin-dependent oxidoreductase</fullName>
    </submittedName>
</protein>
<proteinExistence type="predicted"/>
<comment type="caution">
    <text evidence="2">The sequence shown here is derived from an EMBL/GenBank/DDBJ whole genome shotgun (WGS) entry which is preliminary data.</text>
</comment>
<gene>
    <name evidence="2" type="ORF">H7U32_10220</name>
</gene>